<reference evidence="2 3" key="1">
    <citation type="submission" date="2016-10" db="EMBL/GenBank/DDBJ databases">
        <authorList>
            <person name="Varghese N."/>
            <person name="Submissions S."/>
        </authorList>
    </citation>
    <scope>NUCLEOTIDE SEQUENCE [LARGE SCALE GENOMIC DNA]</scope>
    <source>
        <strain evidence="2 3">CGMCC 1.7734</strain>
    </source>
</reference>
<evidence type="ECO:0000256" key="1">
    <source>
        <dbReference type="SAM" id="MobiDB-lite"/>
    </source>
</evidence>
<gene>
    <name evidence="2" type="ORF">SAMN05216232_3937</name>
</gene>
<keyword evidence="3" id="KW-1185">Reference proteome</keyword>
<proteinExistence type="predicted"/>
<feature type="compositionally biased region" description="Acidic residues" evidence="1">
    <location>
        <begin position="1"/>
        <end position="15"/>
    </location>
</feature>
<dbReference type="Proteomes" id="UP000198733">
    <property type="component" value="Unassembled WGS sequence"/>
</dbReference>
<comment type="caution">
    <text evidence="2">The sequence shown here is derived from an EMBL/GenBank/DDBJ whole genome shotgun (WGS) entry which is preliminary data.</text>
</comment>
<dbReference type="RefSeq" id="WP_217649060.1">
    <property type="nucleotide sequence ID" value="NZ_FOEH01000009.1"/>
</dbReference>
<dbReference type="EMBL" id="FOEH01000009">
    <property type="protein sequence ID" value="SER00502.1"/>
    <property type="molecule type" value="Genomic_DNA"/>
</dbReference>
<organism evidence="2 3">
    <name type="scientific">Virgibacillus subterraneus</name>
    <dbReference type="NCBI Taxonomy" id="621109"/>
    <lineage>
        <taxon>Bacteria</taxon>
        <taxon>Bacillati</taxon>
        <taxon>Bacillota</taxon>
        <taxon>Bacilli</taxon>
        <taxon>Bacillales</taxon>
        <taxon>Bacillaceae</taxon>
        <taxon>Virgibacillus</taxon>
    </lineage>
</organism>
<name>A0A1H9KN33_9BACI</name>
<feature type="region of interest" description="Disordered" evidence="1">
    <location>
        <begin position="1"/>
        <end position="22"/>
    </location>
</feature>
<evidence type="ECO:0000313" key="3">
    <source>
        <dbReference type="Proteomes" id="UP000198733"/>
    </source>
</evidence>
<dbReference type="Pfam" id="PF06854">
    <property type="entry name" value="Phage_Gp15"/>
    <property type="match status" value="1"/>
</dbReference>
<evidence type="ECO:0000313" key="2">
    <source>
        <dbReference type="EMBL" id="SER00502.1"/>
    </source>
</evidence>
<feature type="non-terminal residue" evidence="2">
    <location>
        <position position="1"/>
    </location>
</feature>
<accession>A0A1H9KN33</accession>
<sequence>ENEEENEEESEEEQEEAPKQKTYDFNIDAERIYASFLMDYNLDLFKEQGKLHWKKFMALFSGLSEKTPFMQVVNIRTMEVPKETKHNKKDRQRIQKLKRQYALDKEDKNADDVFEDMITAFGGKGR</sequence>
<dbReference type="InterPro" id="IPR009660">
    <property type="entry name" value="Phage_A500_Gp15"/>
</dbReference>
<protein>
    <submittedName>
        <fullName evidence="2">Bacteriophage Gp15 protein</fullName>
    </submittedName>
</protein>